<evidence type="ECO:0000313" key="2">
    <source>
        <dbReference type="Proteomes" id="UP001178303"/>
    </source>
</evidence>
<accession>A0AA95LVG5</accession>
<gene>
    <name evidence="1" type="ORF">QNH45_08995</name>
</gene>
<name>A0AA95LVG5_9BACI</name>
<dbReference type="EMBL" id="CP126099">
    <property type="protein sequence ID" value="WHY30899.1"/>
    <property type="molecule type" value="Genomic_DNA"/>
</dbReference>
<dbReference type="GO" id="GO:0003677">
    <property type="term" value="F:DNA binding"/>
    <property type="evidence" value="ECO:0007669"/>
    <property type="project" value="InterPro"/>
</dbReference>
<dbReference type="SUPFAM" id="SSF47413">
    <property type="entry name" value="lambda repressor-like DNA-binding domains"/>
    <property type="match status" value="1"/>
</dbReference>
<dbReference type="Gene3D" id="1.10.260.40">
    <property type="entry name" value="lambda repressor-like DNA-binding domains"/>
    <property type="match status" value="1"/>
</dbReference>
<protein>
    <submittedName>
        <fullName evidence="1">Transcriptional regulator</fullName>
    </submittedName>
</protein>
<dbReference type="Proteomes" id="UP001178303">
    <property type="component" value="Chromosome"/>
</dbReference>
<dbReference type="InterPro" id="IPR010982">
    <property type="entry name" value="Lambda_DNA-bd_dom_sf"/>
</dbReference>
<reference evidence="1" key="1">
    <citation type="submission" date="2023-05" db="EMBL/GenBank/DDBJ databases">
        <title>Comparative genomics of Bacillaceae isolates and their secondary metabolite potential.</title>
        <authorList>
            <person name="Song L."/>
            <person name="Nielsen L.J."/>
            <person name="Mohite O."/>
            <person name="Xu X."/>
            <person name="Weber T."/>
            <person name="Kovacs A.T."/>
        </authorList>
    </citation>
    <scope>NUCLEOTIDE SEQUENCE</scope>
    <source>
        <strain evidence="1">LN15</strain>
    </source>
</reference>
<organism evidence="1 2">
    <name type="scientific">Bacillus wiedmannii</name>
    <dbReference type="NCBI Taxonomy" id="1890302"/>
    <lineage>
        <taxon>Bacteria</taxon>
        <taxon>Bacillati</taxon>
        <taxon>Bacillota</taxon>
        <taxon>Bacilli</taxon>
        <taxon>Bacillales</taxon>
        <taxon>Bacillaceae</taxon>
        <taxon>Bacillus</taxon>
        <taxon>Bacillus cereus group</taxon>
    </lineage>
</organism>
<proteinExistence type="predicted"/>
<dbReference type="RefSeq" id="WP_283885201.1">
    <property type="nucleotide sequence ID" value="NZ_CP126099.1"/>
</dbReference>
<sequence length="50" mass="5804">MYLPKLCRVSRQKINTIENNKYDPILELAFSLTKNLGVTLLFNVLFSESK</sequence>
<evidence type="ECO:0000313" key="1">
    <source>
        <dbReference type="EMBL" id="WHY30899.1"/>
    </source>
</evidence>
<dbReference type="AlphaFoldDB" id="A0AA95LVG5"/>